<sequence>MTDPVSVGRTPIWQDGETGGELPDCSVLSLIDQQPPFVFIDQLTRYDPIGLRIETSTQVRPDPFWIDGHFPRQPVYPGVFLLEQMAQTALCLLRATGVGEGGQARLVGLDKMEFLQPCIPDDRLVTSARVMEDGLLTLCHGQVHRDHTLVCQGLFKVMG</sequence>
<keyword evidence="1" id="KW-0456">Lyase</keyword>
<dbReference type="EMBL" id="QRDW01000001">
    <property type="protein sequence ID" value="RED53225.1"/>
    <property type="molecule type" value="Genomic_DNA"/>
</dbReference>
<gene>
    <name evidence="2" type="ORF">DFP90_1017</name>
</gene>
<dbReference type="RefSeq" id="WP_115934383.1">
    <property type="nucleotide sequence ID" value="NZ_QRDW01000001.1"/>
</dbReference>
<dbReference type="Gene3D" id="3.10.129.10">
    <property type="entry name" value="Hotdog Thioesterase"/>
    <property type="match status" value="1"/>
</dbReference>
<comment type="caution">
    <text evidence="2">The sequence shown here is derived from an EMBL/GenBank/DDBJ whole genome shotgun (WGS) entry which is preliminary data.</text>
</comment>
<dbReference type="CDD" id="cd00493">
    <property type="entry name" value="FabA_FabZ"/>
    <property type="match status" value="1"/>
</dbReference>
<dbReference type="AlphaFoldDB" id="A0A3D9HUX7"/>
<keyword evidence="3" id="KW-1185">Reference proteome</keyword>
<dbReference type="InterPro" id="IPR029069">
    <property type="entry name" value="HotDog_dom_sf"/>
</dbReference>
<dbReference type="Proteomes" id="UP000256845">
    <property type="component" value="Unassembled WGS sequence"/>
</dbReference>
<reference evidence="2 3" key="1">
    <citation type="submission" date="2018-07" db="EMBL/GenBank/DDBJ databases">
        <title>Genomic Encyclopedia of Type Strains, Phase III (KMG-III): the genomes of soil and plant-associated and newly described type strains.</title>
        <authorList>
            <person name="Whitman W."/>
        </authorList>
    </citation>
    <scope>NUCLEOTIDE SEQUENCE [LARGE SCALE GENOMIC DNA]</scope>
    <source>
        <strain evidence="2 3">CECT 8488</strain>
    </source>
</reference>
<dbReference type="PANTHER" id="PTHR30272:SF1">
    <property type="entry name" value="3-HYDROXYACYL-[ACYL-CARRIER-PROTEIN] DEHYDRATASE"/>
    <property type="match status" value="1"/>
</dbReference>
<accession>A0A3D9HUX7</accession>
<dbReference type="OrthoDB" id="9772788at2"/>
<evidence type="ECO:0000313" key="3">
    <source>
        <dbReference type="Proteomes" id="UP000256845"/>
    </source>
</evidence>
<protein>
    <submittedName>
        <fullName evidence="2">3-hydroxyacyl-[acyl-carrier-protein] dehydratase</fullName>
    </submittedName>
</protein>
<evidence type="ECO:0000313" key="2">
    <source>
        <dbReference type="EMBL" id="RED53225.1"/>
    </source>
</evidence>
<dbReference type="GO" id="GO:0016829">
    <property type="term" value="F:lyase activity"/>
    <property type="evidence" value="ECO:0007669"/>
    <property type="project" value="UniProtKB-KW"/>
</dbReference>
<evidence type="ECO:0000256" key="1">
    <source>
        <dbReference type="ARBA" id="ARBA00023239"/>
    </source>
</evidence>
<dbReference type="InterPro" id="IPR013114">
    <property type="entry name" value="FabA_FabZ"/>
</dbReference>
<name>A0A3D9HUX7_9PROT</name>
<dbReference type="SUPFAM" id="SSF54637">
    <property type="entry name" value="Thioesterase/thiol ester dehydrase-isomerase"/>
    <property type="match status" value="1"/>
</dbReference>
<dbReference type="PANTHER" id="PTHR30272">
    <property type="entry name" value="3-HYDROXYACYL-[ACYL-CARRIER-PROTEIN] DEHYDRATASE"/>
    <property type="match status" value="1"/>
</dbReference>
<organism evidence="2 3">
    <name type="scientific">Aestuariispira insulae</name>
    <dbReference type="NCBI Taxonomy" id="1461337"/>
    <lineage>
        <taxon>Bacteria</taxon>
        <taxon>Pseudomonadati</taxon>
        <taxon>Pseudomonadota</taxon>
        <taxon>Alphaproteobacteria</taxon>
        <taxon>Rhodospirillales</taxon>
        <taxon>Kiloniellaceae</taxon>
        <taxon>Aestuariispira</taxon>
    </lineage>
</organism>
<dbReference type="Pfam" id="PF07977">
    <property type="entry name" value="FabA"/>
    <property type="match status" value="1"/>
</dbReference>
<proteinExistence type="predicted"/>